<sequence length="219" mass="23298">MSSTATPPPLTVEQKIQSGLDAKARGNDAFTGGDPKAALKHYHTSVLYLAGLDQMGLASMMGHVTSPDGGDVSPVEEGDKPDVPPHKKHLSQTYSNMAACHIKLQNYPRALDAADRAAKADPTNIKAHFRKAQALRLGGSLQQAIDLLKSVIQQHPQAKESLSAELALCEKTLQAKEAQSRNRWKGFLGKKPDVLSASAGEGEGEGEAKKLDKGKAKAT</sequence>
<dbReference type="InterPro" id="IPR019734">
    <property type="entry name" value="TPR_rpt"/>
</dbReference>
<dbReference type="SUPFAM" id="SSF48452">
    <property type="entry name" value="TPR-like"/>
    <property type="match status" value="1"/>
</dbReference>
<dbReference type="GO" id="GO:0005740">
    <property type="term" value="C:mitochondrial envelope"/>
    <property type="evidence" value="ECO:0007669"/>
    <property type="project" value="TreeGrafter"/>
</dbReference>
<evidence type="ECO:0000313" key="3">
    <source>
        <dbReference type="EMBL" id="EPQ28680.1"/>
    </source>
</evidence>
<dbReference type="HOGENOM" id="CLU_089717_0_0_1"/>
<reference evidence="3 4" key="1">
    <citation type="journal article" date="2013" name="Plant Cell">
        <title>The transition from a phytopathogenic smut ancestor to an anamorphic biocontrol agent deciphered by comparative whole-genome analysis.</title>
        <authorList>
            <person name="Lefebvre F."/>
            <person name="Joly D.L."/>
            <person name="Labbe C."/>
            <person name="Teichmann B."/>
            <person name="Linning R."/>
            <person name="Belzile F."/>
            <person name="Bakkeren G."/>
            <person name="Belanger R.R."/>
        </authorList>
    </citation>
    <scope>NUCLEOTIDE SEQUENCE [LARGE SCALE GENOMIC DNA]</scope>
    <source>
        <strain evidence="3 4">PF-1</strain>
    </source>
</reference>
<organism evidence="3 4">
    <name type="scientific">Pseudozyma flocculosa PF-1</name>
    <dbReference type="NCBI Taxonomy" id="1277687"/>
    <lineage>
        <taxon>Eukaryota</taxon>
        <taxon>Fungi</taxon>
        <taxon>Dikarya</taxon>
        <taxon>Basidiomycota</taxon>
        <taxon>Ustilaginomycotina</taxon>
        <taxon>Ustilaginomycetes</taxon>
        <taxon>Ustilaginales</taxon>
        <taxon>Ustilaginaceae</taxon>
        <taxon>Pseudozyma</taxon>
    </lineage>
</organism>
<dbReference type="GO" id="GO:0012505">
    <property type="term" value="C:endomembrane system"/>
    <property type="evidence" value="ECO:0007669"/>
    <property type="project" value="TreeGrafter"/>
</dbReference>
<dbReference type="SMART" id="SM00028">
    <property type="entry name" value="TPR"/>
    <property type="match status" value="2"/>
</dbReference>
<feature type="repeat" description="TPR" evidence="1">
    <location>
        <begin position="91"/>
        <end position="124"/>
    </location>
</feature>
<dbReference type="InterPro" id="IPR050754">
    <property type="entry name" value="FKBP4/5/8-like"/>
</dbReference>
<dbReference type="RefSeq" id="XP_007879697.1">
    <property type="nucleotide sequence ID" value="XM_007881506.1"/>
</dbReference>
<dbReference type="PANTHER" id="PTHR46512">
    <property type="entry name" value="PEPTIDYLPROLYL ISOMERASE"/>
    <property type="match status" value="1"/>
</dbReference>
<proteinExistence type="predicted"/>
<name>A0A061H9H3_9BASI</name>
<dbReference type="EMBL" id="KE361634">
    <property type="protein sequence ID" value="EPQ28680.1"/>
    <property type="molecule type" value="Genomic_DNA"/>
</dbReference>
<evidence type="ECO:0000313" key="4">
    <source>
        <dbReference type="Proteomes" id="UP000053664"/>
    </source>
</evidence>
<dbReference type="Gene3D" id="1.25.40.10">
    <property type="entry name" value="Tetratricopeptide repeat domain"/>
    <property type="match status" value="1"/>
</dbReference>
<dbReference type="GO" id="GO:0043066">
    <property type="term" value="P:negative regulation of apoptotic process"/>
    <property type="evidence" value="ECO:0007669"/>
    <property type="project" value="TreeGrafter"/>
</dbReference>
<feature type="compositionally biased region" description="Basic and acidic residues" evidence="2">
    <location>
        <begin position="206"/>
        <end position="219"/>
    </location>
</feature>
<keyword evidence="1" id="KW-0802">TPR repeat</keyword>
<dbReference type="GeneID" id="19318090"/>
<dbReference type="InterPro" id="IPR011990">
    <property type="entry name" value="TPR-like_helical_dom_sf"/>
</dbReference>
<accession>A0A061H9H3</accession>
<dbReference type="PANTHER" id="PTHR46512:SF1">
    <property type="entry name" value="PEPTIDYLPROLYL ISOMERASE"/>
    <property type="match status" value="1"/>
</dbReference>
<dbReference type="GO" id="GO:0044183">
    <property type="term" value="F:protein folding chaperone"/>
    <property type="evidence" value="ECO:0007669"/>
    <property type="project" value="TreeGrafter"/>
</dbReference>
<dbReference type="eggNOG" id="ENOG502QZUJ">
    <property type="taxonomic scope" value="Eukaryota"/>
</dbReference>
<dbReference type="Proteomes" id="UP000053664">
    <property type="component" value="Unassembled WGS sequence"/>
</dbReference>
<protein>
    <submittedName>
        <fullName evidence="3">Uncharacterized protein</fullName>
    </submittedName>
</protein>
<evidence type="ECO:0000256" key="2">
    <source>
        <dbReference type="SAM" id="MobiDB-lite"/>
    </source>
</evidence>
<feature type="region of interest" description="Disordered" evidence="2">
    <location>
        <begin position="192"/>
        <end position="219"/>
    </location>
</feature>
<gene>
    <name evidence="3" type="ORF">PFL1_03983</name>
</gene>
<feature type="region of interest" description="Disordered" evidence="2">
    <location>
        <begin position="62"/>
        <end position="89"/>
    </location>
</feature>
<dbReference type="GO" id="GO:0005829">
    <property type="term" value="C:cytosol"/>
    <property type="evidence" value="ECO:0007669"/>
    <property type="project" value="TreeGrafter"/>
</dbReference>
<dbReference type="AlphaFoldDB" id="A0A061H9H3"/>
<dbReference type="OrthoDB" id="433738at2759"/>
<evidence type="ECO:0000256" key="1">
    <source>
        <dbReference type="PROSITE-ProRule" id="PRU00339"/>
    </source>
</evidence>
<dbReference type="Pfam" id="PF13432">
    <property type="entry name" value="TPR_16"/>
    <property type="match status" value="1"/>
</dbReference>
<dbReference type="GO" id="GO:0016020">
    <property type="term" value="C:membrane"/>
    <property type="evidence" value="ECO:0007669"/>
    <property type="project" value="TreeGrafter"/>
</dbReference>
<dbReference type="KEGG" id="pfp:PFL1_03983"/>
<dbReference type="PROSITE" id="PS50005">
    <property type="entry name" value="TPR"/>
    <property type="match status" value="1"/>
</dbReference>